<evidence type="ECO:0000259" key="1">
    <source>
        <dbReference type="SMART" id="SM00986"/>
    </source>
</evidence>
<dbReference type="AlphaFoldDB" id="A0A0A7LBH6"/>
<dbReference type="GeneID" id="24818150"/>
<sequence length="192" mass="22288">MYDLEKLKEELFACKECWNLFGFEPRPVCMGNSDAKIVQVSQAPSVHVHNTGRSFNDISGRRLRNDWYKISEETFYDPDIFYITSVGHCYPGKSKNKGDNPPPKICAQKWLSKEIELINNDIFILVGKAASDFFFPKSDFTDLVFSDHTIKGKPAYVIPHPSPLNVRWFKEHPEFEEERIAEIRDIIHESIF</sequence>
<dbReference type="KEGG" id="mear:Mpt1_c04810"/>
<dbReference type="Gene3D" id="3.40.470.10">
    <property type="entry name" value="Uracil-DNA glycosylase-like domain"/>
    <property type="match status" value="1"/>
</dbReference>
<feature type="domain" description="Uracil-DNA glycosylase-like" evidence="1">
    <location>
        <begin position="28"/>
        <end position="184"/>
    </location>
</feature>
<name>A0A0A7LBH6_9ARCH</name>
<accession>A0A0A7LBH6</accession>
<dbReference type="InterPro" id="IPR036895">
    <property type="entry name" value="Uracil-DNA_glycosylase-like_sf"/>
</dbReference>
<dbReference type="EMBL" id="CP010070">
    <property type="protein sequence ID" value="AIZ56373.1"/>
    <property type="molecule type" value="Genomic_DNA"/>
</dbReference>
<dbReference type="PANTHER" id="PTHR42160">
    <property type="entry name" value="URACIL-DNA GLYCOSYLASE SUPERFAMILY PROTEIN"/>
    <property type="match status" value="1"/>
</dbReference>
<dbReference type="STRING" id="1577791.Mpt1_c04810"/>
<dbReference type="SMART" id="SM00987">
    <property type="entry name" value="UreE_C"/>
    <property type="match status" value="1"/>
</dbReference>
<organism evidence="2 3">
    <name type="scientific">Candidatus Methanoplasma termitum</name>
    <dbReference type="NCBI Taxonomy" id="1577791"/>
    <lineage>
        <taxon>Archaea</taxon>
        <taxon>Methanobacteriati</taxon>
        <taxon>Thermoplasmatota</taxon>
        <taxon>Thermoplasmata</taxon>
        <taxon>Methanomassiliicoccales</taxon>
        <taxon>Methanomassiliicoccaceae</taxon>
        <taxon>Candidatus Methanoplasma</taxon>
    </lineage>
</organism>
<protein>
    <submittedName>
        <fullName evidence="2">Uracil DNA glycosylase superfamily protein</fullName>
    </submittedName>
</protein>
<dbReference type="HOGENOM" id="CLU_075800_0_0_2"/>
<dbReference type="RefSeq" id="WP_048111744.1">
    <property type="nucleotide sequence ID" value="NZ_CP010070.1"/>
</dbReference>
<gene>
    <name evidence="2" type="ORF">Mpt1_c04810</name>
</gene>
<dbReference type="InterPro" id="IPR047124">
    <property type="entry name" value="HI_0220.2"/>
</dbReference>
<reference evidence="2 3" key="1">
    <citation type="journal article" date="2014" name="Appl. Environ. Microbiol.">
        <title>Comparative Genome Analysis of 'Candidatus Methanoplasma termitum' Indicates a New Mode of Energy Metabolism in the Seventh Order of Methanogens.</title>
        <authorList>
            <person name="Lang K."/>
            <person name="Schuldes J."/>
            <person name="Klingl A."/>
            <person name="Poehlein A."/>
            <person name="Daniel R."/>
            <person name="Brune A."/>
        </authorList>
    </citation>
    <scope>NUCLEOTIDE SEQUENCE [LARGE SCALE GENOMIC DNA]</scope>
    <source>
        <strain evidence="3">Mpt1</strain>
    </source>
</reference>
<dbReference type="Pfam" id="PF03167">
    <property type="entry name" value="UDG"/>
    <property type="match status" value="1"/>
</dbReference>
<evidence type="ECO:0000313" key="3">
    <source>
        <dbReference type="Proteomes" id="UP000030787"/>
    </source>
</evidence>
<dbReference type="Proteomes" id="UP000030787">
    <property type="component" value="Chromosome"/>
</dbReference>
<dbReference type="PANTHER" id="PTHR42160:SF1">
    <property type="entry name" value="URACIL-DNA GLYCOSYLASE SUPERFAMILY PROTEIN"/>
    <property type="match status" value="1"/>
</dbReference>
<dbReference type="SMART" id="SM00986">
    <property type="entry name" value="UDG"/>
    <property type="match status" value="1"/>
</dbReference>
<proteinExistence type="predicted"/>
<dbReference type="CDD" id="cd10033">
    <property type="entry name" value="UDG_like"/>
    <property type="match status" value="1"/>
</dbReference>
<dbReference type="SUPFAM" id="SSF52141">
    <property type="entry name" value="Uracil-DNA glycosylase-like"/>
    <property type="match status" value="1"/>
</dbReference>
<evidence type="ECO:0000313" key="2">
    <source>
        <dbReference type="EMBL" id="AIZ56373.1"/>
    </source>
</evidence>
<keyword evidence="3" id="KW-1185">Reference proteome</keyword>
<dbReference type="InterPro" id="IPR005122">
    <property type="entry name" value="Uracil-DNA_glycosylase-like"/>
</dbReference>